<dbReference type="AlphaFoldDB" id="A0A1W1BRP2"/>
<gene>
    <name evidence="1" type="ORF">MNB_SUP05-5-913</name>
</gene>
<name>A0A1W1BRP2_9ZZZZ</name>
<dbReference type="EMBL" id="FPHJ01000015">
    <property type="protein sequence ID" value="SFV56155.1"/>
    <property type="molecule type" value="Genomic_DNA"/>
</dbReference>
<organism evidence="1">
    <name type="scientific">hydrothermal vent metagenome</name>
    <dbReference type="NCBI Taxonomy" id="652676"/>
    <lineage>
        <taxon>unclassified sequences</taxon>
        <taxon>metagenomes</taxon>
        <taxon>ecological metagenomes</taxon>
    </lineage>
</organism>
<evidence type="ECO:0000313" key="1">
    <source>
        <dbReference type="EMBL" id="SFV56155.1"/>
    </source>
</evidence>
<sequence>MFCTISLAENIESAVKIPDYLKDVEVVGNIVSTSLSNSSNWESALEGKSAESSFSTTSALFQTGSFEKLTGSNKLSGRTMIGIDQSMQVWRGVEPLTASLTLGFVAFRDANKEVELPIQYLYLFQAPLLKKGLAFESINAITDLYSDGKVSDFDVFGEVPFDINLSIYNKRFNAVYEIESISEDEDGLKRDGNGRRITQQVSLSLKSKKAVTRGATLSKSSIIIK</sequence>
<reference evidence="1" key="1">
    <citation type="submission" date="2016-10" db="EMBL/GenBank/DDBJ databases">
        <authorList>
            <person name="de Groot N.N."/>
        </authorList>
    </citation>
    <scope>NUCLEOTIDE SEQUENCE</scope>
</reference>
<protein>
    <submittedName>
        <fullName evidence="1">Uncharacterized protein</fullName>
    </submittedName>
</protein>
<proteinExistence type="predicted"/>
<accession>A0A1W1BRP2</accession>